<dbReference type="AlphaFoldDB" id="A0A106C030"/>
<evidence type="ECO:0008006" key="3">
    <source>
        <dbReference type="Google" id="ProtNLM"/>
    </source>
</evidence>
<dbReference type="InterPro" id="IPR007420">
    <property type="entry name" value="DUF465"/>
</dbReference>
<name>A0A106C030_SHEFR</name>
<gene>
    <name evidence="1" type="ORF">AWJ07_04080</name>
</gene>
<organism evidence="1">
    <name type="scientific">Shewanella frigidimarina</name>
    <dbReference type="NCBI Taxonomy" id="56812"/>
    <lineage>
        <taxon>Bacteria</taxon>
        <taxon>Pseudomonadati</taxon>
        <taxon>Pseudomonadota</taxon>
        <taxon>Gammaproteobacteria</taxon>
        <taxon>Alteromonadales</taxon>
        <taxon>Shewanellaceae</taxon>
        <taxon>Shewanella</taxon>
    </lineage>
</organism>
<dbReference type="Proteomes" id="UP000055702">
    <property type="component" value="Unassembled WGS sequence"/>
</dbReference>
<dbReference type="RefSeq" id="WP_059745676.1">
    <property type="nucleotide sequence ID" value="NZ_JBOZOX010000007.1"/>
</dbReference>
<reference evidence="1 2" key="1">
    <citation type="submission" date="2016-01" db="EMBL/GenBank/DDBJ databases">
        <title>Draft genome of the antarctic isolate Shewanella frigidimarina Ag06-30.</title>
        <authorList>
            <person name="Parmeciano Di Noto G."/>
            <person name="Vazquez S."/>
            <person name="Mac Cormack W."/>
            <person name="Iriarte A."/>
            <person name="Quiroga C."/>
        </authorList>
    </citation>
    <scope>NUCLEOTIDE SEQUENCE [LARGE SCALE GENOMIC DNA]</scope>
    <source>
        <strain evidence="1 2">Ag06-30</strain>
    </source>
</reference>
<comment type="caution">
    <text evidence="1">The sequence shown here is derived from an EMBL/GenBank/DDBJ whole genome shotgun (WGS) entry which is preliminary data.</text>
</comment>
<sequence length="73" mass="8678">MFPEYRDLITKLKTTDKHFIKKFNDHNQLDEQITALEKHSSSDTTAELKLMKSTRLHLKEQILDILKSHQQEV</sequence>
<dbReference type="EMBL" id="LRDC01000018">
    <property type="protein sequence ID" value="KVX01766.1"/>
    <property type="molecule type" value="Genomic_DNA"/>
</dbReference>
<dbReference type="InterPro" id="IPR038444">
    <property type="entry name" value="DUF465_sf"/>
</dbReference>
<evidence type="ECO:0000313" key="1">
    <source>
        <dbReference type="EMBL" id="KVX01766.1"/>
    </source>
</evidence>
<evidence type="ECO:0000313" key="2">
    <source>
        <dbReference type="Proteomes" id="UP000055702"/>
    </source>
</evidence>
<dbReference type="Gene3D" id="6.10.280.50">
    <property type="match status" value="1"/>
</dbReference>
<protein>
    <recommendedName>
        <fullName evidence="3">DUF465 domain-containing protein</fullName>
    </recommendedName>
</protein>
<accession>A0A106C030</accession>
<proteinExistence type="predicted"/>
<dbReference type="Pfam" id="PF04325">
    <property type="entry name" value="DUF465"/>
    <property type="match status" value="1"/>
</dbReference>